<evidence type="ECO:0000313" key="12">
    <source>
        <dbReference type="Proteomes" id="UP001177341"/>
    </source>
</evidence>
<keyword evidence="2 9" id="KW-0813">Transport</keyword>
<feature type="transmembrane region" description="Helical" evidence="9">
    <location>
        <begin position="12"/>
        <end position="33"/>
    </location>
</feature>
<dbReference type="PANTHER" id="PTHR35011:SF10">
    <property type="entry name" value="TRAP TRANSPORTER SMALL PERMEASE PROTEIN"/>
    <property type="match status" value="1"/>
</dbReference>
<feature type="transmembrane region" description="Helical" evidence="9">
    <location>
        <begin position="86"/>
        <end position="108"/>
    </location>
</feature>
<evidence type="ECO:0000256" key="2">
    <source>
        <dbReference type="ARBA" id="ARBA00022448"/>
    </source>
</evidence>
<evidence type="ECO:0000313" key="11">
    <source>
        <dbReference type="EMBL" id="MDP2522806.1"/>
    </source>
</evidence>
<feature type="transmembrane region" description="Helical" evidence="9">
    <location>
        <begin position="128"/>
        <end position="146"/>
    </location>
</feature>
<dbReference type="InterPro" id="IPR055348">
    <property type="entry name" value="DctQ"/>
</dbReference>
<evidence type="ECO:0000256" key="3">
    <source>
        <dbReference type="ARBA" id="ARBA00022475"/>
    </source>
</evidence>
<comment type="caution">
    <text evidence="11">The sequence shown here is derived from an EMBL/GenBank/DDBJ whole genome shotgun (WGS) entry which is preliminary data.</text>
</comment>
<comment type="similarity">
    <text evidence="8 9">Belongs to the TRAP transporter small permease family.</text>
</comment>
<evidence type="ECO:0000256" key="6">
    <source>
        <dbReference type="ARBA" id="ARBA00022989"/>
    </source>
</evidence>
<keyword evidence="7 9" id="KW-0472">Membrane</keyword>
<accession>A0ABT9EUR3</accession>
<proteinExistence type="inferred from homology"/>
<dbReference type="InterPro" id="IPR007387">
    <property type="entry name" value="TRAP_DctQ"/>
</dbReference>
<dbReference type="Proteomes" id="UP001177341">
    <property type="component" value="Unassembled WGS sequence"/>
</dbReference>
<feature type="transmembrane region" description="Helical" evidence="9">
    <location>
        <begin position="48"/>
        <end position="66"/>
    </location>
</feature>
<dbReference type="PANTHER" id="PTHR35011">
    <property type="entry name" value="2,3-DIKETO-L-GULONATE TRAP TRANSPORTER SMALL PERMEASE PROTEIN YIAM"/>
    <property type="match status" value="1"/>
</dbReference>
<gene>
    <name evidence="11" type="ORF">Q8W30_09525</name>
</gene>
<evidence type="ECO:0000259" key="10">
    <source>
        <dbReference type="Pfam" id="PF04290"/>
    </source>
</evidence>
<evidence type="ECO:0000256" key="4">
    <source>
        <dbReference type="ARBA" id="ARBA00022519"/>
    </source>
</evidence>
<evidence type="ECO:0000256" key="5">
    <source>
        <dbReference type="ARBA" id="ARBA00022692"/>
    </source>
</evidence>
<keyword evidence="4 9" id="KW-0997">Cell inner membrane</keyword>
<dbReference type="GeneID" id="89455642"/>
<dbReference type="Pfam" id="PF04290">
    <property type="entry name" value="DctQ"/>
    <property type="match status" value="1"/>
</dbReference>
<comment type="function">
    <text evidence="9">Part of the tripartite ATP-independent periplasmic (TRAP) transport system.</text>
</comment>
<comment type="subcellular location">
    <subcellularLocation>
        <location evidence="1 9">Cell inner membrane</location>
        <topology evidence="1 9">Multi-pass membrane protein</topology>
    </subcellularLocation>
</comment>
<dbReference type="EMBL" id="JAUYVO010000005">
    <property type="protein sequence ID" value="MDP2522806.1"/>
    <property type="molecule type" value="Genomic_DNA"/>
</dbReference>
<comment type="subunit">
    <text evidence="9">The complex comprises the extracytoplasmic solute receptor protein and the two transmembrane proteins.</text>
</comment>
<evidence type="ECO:0000256" key="1">
    <source>
        <dbReference type="ARBA" id="ARBA00004429"/>
    </source>
</evidence>
<keyword evidence="5 9" id="KW-0812">Transmembrane</keyword>
<keyword evidence="6 9" id="KW-1133">Transmembrane helix</keyword>
<evidence type="ECO:0000256" key="9">
    <source>
        <dbReference type="RuleBase" id="RU369079"/>
    </source>
</evidence>
<evidence type="ECO:0000256" key="8">
    <source>
        <dbReference type="ARBA" id="ARBA00038436"/>
    </source>
</evidence>
<keyword evidence="3" id="KW-1003">Cell membrane</keyword>
<reference evidence="11" key="1">
    <citation type="submission" date="2023-07" db="EMBL/GenBank/DDBJ databases">
        <title>Genome content predicts the carbon catabolic preferences of heterotrophic bacteria.</title>
        <authorList>
            <person name="Gralka M."/>
        </authorList>
    </citation>
    <scope>NUCLEOTIDE SEQUENCE</scope>
    <source>
        <strain evidence="11">5G01</strain>
    </source>
</reference>
<keyword evidence="12" id="KW-1185">Reference proteome</keyword>
<name>A0ABT9EUR3_9GAMM</name>
<organism evidence="11 12">
    <name type="scientific">Neptunomonas phycophila</name>
    <dbReference type="NCBI Taxonomy" id="1572645"/>
    <lineage>
        <taxon>Bacteria</taxon>
        <taxon>Pseudomonadati</taxon>
        <taxon>Pseudomonadota</taxon>
        <taxon>Gammaproteobacteria</taxon>
        <taxon>Oceanospirillales</taxon>
        <taxon>Oceanospirillaceae</taxon>
        <taxon>Neptunomonas</taxon>
    </lineage>
</organism>
<sequence>MNRKITARVARYFHFLSCIALSLNITVLLYGVISRYLLNGAPIWSDELARFMIIGTVMLTMSYVYIVDSHMRVTILDQYLPTKINLIIRIYRWVVVLLVSLLFFYGSYHYSISLNRFSTLGLGVSKMIPLLALPIGFGTLFLVALFRGPFYEDKTC</sequence>
<protein>
    <recommendedName>
        <fullName evidence="9">TRAP transporter small permease protein</fullName>
    </recommendedName>
</protein>
<dbReference type="RefSeq" id="WP_178968435.1">
    <property type="nucleotide sequence ID" value="NZ_CP041336.1"/>
</dbReference>
<evidence type="ECO:0000256" key="7">
    <source>
        <dbReference type="ARBA" id="ARBA00023136"/>
    </source>
</evidence>
<feature type="domain" description="Tripartite ATP-independent periplasmic transporters DctQ component" evidence="10">
    <location>
        <begin position="26"/>
        <end position="145"/>
    </location>
</feature>